<evidence type="ECO:0000256" key="4">
    <source>
        <dbReference type="ARBA" id="ARBA00022989"/>
    </source>
</evidence>
<evidence type="ECO:0000256" key="3">
    <source>
        <dbReference type="ARBA" id="ARBA00022692"/>
    </source>
</evidence>
<feature type="transmembrane region" description="Helical" evidence="6">
    <location>
        <begin position="20"/>
        <end position="40"/>
    </location>
</feature>
<sequence>MVATTSPVPQKIDLEVKSNARWLVMPIFLTVVGIALWAWVSAQELDSIEQRTLNAGELTARVIEHLQLAAVSTLIVIALAVPLGILATRRAARFVAPVVLMLGNLGQAIPSLGLITLVVLAAGVGFKSVIFGLVAYSALPILRNTMIGLQQVDQTLVKSARGMGMSPMQTLLRIELPLAVPVVLAGIRTALILNIGTATLATFFGVQALGYVIFQGIQLDRTPVLIVGAVLASGLALLVDYLAGVVEHVLTPRGL</sequence>
<comment type="subcellular location">
    <subcellularLocation>
        <location evidence="6">Cell membrane</location>
        <topology evidence="6">Multi-pass membrane protein</topology>
    </subcellularLocation>
    <subcellularLocation>
        <location evidence="1">Membrane</location>
        <topology evidence="1">Multi-pass membrane protein</topology>
    </subcellularLocation>
</comment>
<name>A0ABQ3XTP1_9ACTN</name>
<keyword evidence="9" id="KW-1185">Reference proteome</keyword>
<dbReference type="PANTHER" id="PTHR30177:SF4">
    <property type="entry name" value="OSMOPROTECTANT IMPORT PERMEASE PROTEIN OSMW"/>
    <property type="match status" value="1"/>
</dbReference>
<dbReference type="InterPro" id="IPR035906">
    <property type="entry name" value="MetI-like_sf"/>
</dbReference>
<dbReference type="EMBL" id="BOMG01000136">
    <property type="protein sequence ID" value="GID61747.1"/>
    <property type="molecule type" value="Genomic_DNA"/>
</dbReference>
<dbReference type="RefSeq" id="WP_203810010.1">
    <property type="nucleotide sequence ID" value="NZ_BAAAQE010000017.1"/>
</dbReference>
<comment type="caution">
    <text evidence="8">The sequence shown here is derived from an EMBL/GenBank/DDBJ whole genome shotgun (WGS) entry which is preliminary data.</text>
</comment>
<accession>A0ABQ3XTP1</accession>
<keyword evidence="5 6" id="KW-0472">Membrane</keyword>
<feature type="transmembrane region" description="Helical" evidence="6">
    <location>
        <begin position="226"/>
        <end position="246"/>
    </location>
</feature>
<keyword evidence="4 6" id="KW-1133">Transmembrane helix</keyword>
<dbReference type="InterPro" id="IPR000515">
    <property type="entry name" value="MetI-like"/>
</dbReference>
<dbReference type="InterPro" id="IPR051204">
    <property type="entry name" value="ABC_transp_perm/SBD"/>
</dbReference>
<feature type="transmembrane region" description="Helical" evidence="6">
    <location>
        <begin position="193"/>
        <end position="214"/>
    </location>
</feature>
<dbReference type="CDD" id="cd06261">
    <property type="entry name" value="TM_PBP2"/>
    <property type="match status" value="1"/>
</dbReference>
<dbReference type="SUPFAM" id="SSF161098">
    <property type="entry name" value="MetI-like"/>
    <property type="match status" value="1"/>
</dbReference>
<dbReference type="Proteomes" id="UP000612282">
    <property type="component" value="Unassembled WGS sequence"/>
</dbReference>
<dbReference type="PROSITE" id="PS50928">
    <property type="entry name" value="ABC_TM1"/>
    <property type="match status" value="1"/>
</dbReference>
<reference evidence="8 9" key="1">
    <citation type="submission" date="2021-01" db="EMBL/GenBank/DDBJ databases">
        <title>Whole genome shotgun sequence of Actinoplanes couchii NBRC 106145.</title>
        <authorList>
            <person name="Komaki H."/>
            <person name="Tamura T."/>
        </authorList>
    </citation>
    <scope>NUCLEOTIDE SEQUENCE [LARGE SCALE GENOMIC DNA]</scope>
    <source>
        <strain evidence="8 9">NBRC 106145</strain>
    </source>
</reference>
<evidence type="ECO:0000259" key="7">
    <source>
        <dbReference type="PROSITE" id="PS50928"/>
    </source>
</evidence>
<dbReference type="Pfam" id="PF00528">
    <property type="entry name" value="BPD_transp_1"/>
    <property type="match status" value="1"/>
</dbReference>
<comment type="similarity">
    <text evidence="6">Belongs to the binding-protein-dependent transport system permease family.</text>
</comment>
<keyword evidence="3 6" id="KW-0812">Transmembrane</keyword>
<feature type="transmembrane region" description="Helical" evidence="6">
    <location>
        <begin position="129"/>
        <end position="149"/>
    </location>
</feature>
<protein>
    <submittedName>
        <fullName evidence="8">Permease</fullName>
    </submittedName>
</protein>
<keyword evidence="2 6" id="KW-0813">Transport</keyword>
<feature type="domain" description="ABC transmembrane type-1" evidence="7">
    <location>
        <begin position="62"/>
        <end position="243"/>
    </location>
</feature>
<proteinExistence type="inferred from homology"/>
<evidence type="ECO:0000256" key="1">
    <source>
        <dbReference type="ARBA" id="ARBA00004141"/>
    </source>
</evidence>
<dbReference type="Gene3D" id="1.10.3720.10">
    <property type="entry name" value="MetI-like"/>
    <property type="match status" value="1"/>
</dbReference>
<dbReference type="PANTHER" id="PTHR30177">
    <property type="entry name" value="GLYCINE BETAINE/L-PROLINE TRANSPORT SYSTEM PERMEASE PROTEIN PROW"/>
    <property type="match status" value="1"/>
</dbReference>
<evidence type="ECO:0000256" key="5">
    <source>
        <dbReference type="ARBA" id="ARBA00023136"/>
    </source>
</evidence>
<evidence type="ECO:0000313" key="9">
    <source>
        <dbReference type="Proteomes" id="UP000612282"/>
    </source>
</evidence>
<evidence type="ECO:0000256" key="2">
    <source>
        <dbReference type="ARBA" id="ARBA00022448"/>
    </source>
</evidence>
<gene>
    <name evidence="8" type="ORF">Aco03nite_101510</name>
</gene>
<feature type="transmembrane region" description="Helical" evidence="6">
    <location>
        <begin position="66"/>
        <end position="86"/>
    </location>
</feature>
<evidence type="ECO:0000256" key="6">
    <source>
        <dbReference type="RuleBase" id="RU363032"/>
    </source>
</evidence>
<feature type="transmembrane region" description="Helical" evidence="6">
    <location>
        <begin position="98"/>
        <end position="123"/>
    </location>
</feature>
<organism evidence="8 9">
    <name type="scientific">Actinoplanes couchii</name>
    <dbReference type="NCBI Taxonomy" id="403638"/>
    <lineage>
        <taxon>Bacteria</taxon>
        <taxon>Bacillati</taxon>
        <taxon>Actinomycetota</taxon>
        <taxon>Actinomycetes</taxon>
        <taxon>Micromonosporales</taxon>
        <taxon>Micromonosporaceae</taxon>
        <taxon>Actinoplanes</taxon>
    </lineage>
</organism>
<evidence type="ECO:0000313" key="8">
    <source>
        <dbReference type="EMBL" id="GID61747.1"/>
    </source>
</evidence>